<accession>A0A418VJB6</accession>
<evidence type="ECO:0000313" key="1">
    <source>
        <dbReference type="EMBL" id="RJF76217.1"/>
    </source>
</evidence>
<dbReference type="AlphaFoldDB" id="A0A418VJB6"/>
<proteinExistence type="predicted"/>
<gene>
    <name evidence="1" type="ORF">D4Q52_06220</name>
</gene>
<sequence>MATPSKKTLSAETLAGLGARRLAALLMEIAADDAAIKRRLRLELTAHKNPDALAAEVRKRLGQIGRATSPLDTRQARQLASELDRQRRTIVERIAKVDAAEALSLMWQFTDMATEVVYRCTDRDDLVGDVFTQASEDLGPLAAAAKLEPAVLANRAFEALQQKSYGPYGRLIETIAPSLGASGLAHLEARFKDLAKAPVKTPAKRNREVIGYSLEGPIYQDEFELTNRASIIRNALLQIADVRGDVDSYVAQFDEIQRKSPGVATEIAQRLIAANRPADALSILDAAQHRRPDLRVVDWDDTRIDALDALGRDDEAQAARWSCFERSLSSEHLRAYLQRLPDFEDVEAERRALDHVETYQHPIRALAFLLSWPAHERAARFIIRHAGKLDGNIYEILSPAADALAGKHPLAATLALRAMIDFTLKQDRTARYRHAARHLLECESLAAGISDFADFDNHVTYKLRLRSEHGRKASFWSLLAAD</sequence>
<dbReference type="InterPro" id="IPR049245">
    <property type="entry name" value="DUF6880"/>
</dbReference>
<dbReference type="Proteomes" id="UP000285523">
    <property type="component" value="Unassembled WGS sequence"/>
</dbReference>
<dbReference type="EMBL" id="QYYD01000005">
    <property type="protein sequence ID" value="RJF76217.1"/>
    <property type="molecule type" value="Genomic_DNA"/>
</dbReference>
<protein>
    <submittedName>
        <fullName evidence="1">Uncharacterized protein</fullName>
    </submittedName>
</protein>
<name>A0A418VJB6_RHOPL</name>
<evidence type="ECO:0000313" key="2">
    <source>
        <dbReference type="Proteomes" id="UP000285523"/>
    </source>
</evidence>
<dbReference type="OrthoDB" id="7183688at2"/>
<reference evidence="1 2" key="1">
    <citation type="submission" date="2018-09" db="EMBL/GenBank/DDBJ databases">
        <title>Draft genome sequence of Rhodopseudomonas palustris 2.1.18.</title>
        <authorList>
            <person name="Robertson S.L."/>
            <person name="Meyer T.E."/>
            <person name="Kyndt J.A."/>
        </authorList>
    </citation>
    <scope>NUCLEOTIDE SEQUENCE [LARGE SCALE GENOMIC DNA]</scope>
    <source>
        <strain evidence="1 2">2.1.18</strain>
    </source>
</reference>
<organism evidence="1 2">
    <name type="scientific">Rhodopseudomonas palustris</name>
    <dbReference type="NCBI Taxonomy" id="1076"/>
    <lineage>
        <taxon>Bacteria</taxon>
        <taxon>Pseudomonadati</taxon>
        <taxon>Pseudomonadota</taxon>
        <taxon>Alphaproteobacteria</taxon>
        <taxon>Hyphomicrobiales</taxon>
        <taxon>Nitrobacteraceae</taxon>
        <taxon>Rhodopseudomonas</taxon>
    </lineage>
</organism>
<dbReference type="Pfam" id="PF21810">
    <property type="entry name" value="DUF6880"/>
    <property type="match status" value="1"/>
</dbReference>
<comment type="caution">
    <text evidence="1">The sequence shown here is derived from an EMBL/GenBank/DDBJ whole genome shotgun (WGS) entry which is preliminary data.</text>
</comment>
<dbReference type="RefSeq" id="WP_119855690.1">
    <property type="nucleotide sequence ID" value="NZ_QYYD01000005.1"/>
</dbReference>